<reference evidence="8" key="1">
    <citation type="submission" date="2012-01" db="EMBL/GenBank/DDBJ databases">
        <title>The Genome Sequence of Treponema denticola H-22.</title>
        <authorList>
            <consortium name="The Broad Institute Genome Sequencing Platform"/>
            <person name="Earl A."/>
            <person name="Ward D."/>
            <person name="Feldgarden M."/>
            <person name="Gevers D."/>
            <person name="Blanton J.M."/>
            <person name="Fenno C.J."/>
            <person name="Baranova O.V."/>
            <person name="Mathney J."/>
            <person name="Dewhirst F.E."/>
            <person name="Izard J."/>
            <person name="Young S.K."/>
            <person name="Zeng Q."/>
            <person name="Gargeya S."/>
            <person name="Fitzgerald M."/>
            <person name="Haas B."/>
            <person name="Abouelleil A."/>
            <person name="Alvarado L."/>
            <person name="Arachchi H.M."/>
            <person name="Berlin A."/>
            <person name="Chapman S.B."/>
            <person name="Gearin G."/>
            <person name="Goldberg J."/>
            <person name="Griggs A."/>
            <person name="Gujja S."/>
            <person name="Hansen M."/>
            <person name="Heiman D."/>
            <person name="Howarth C."/>
            <person name="Larimer J."/>
            <person name="Lui A."/>
            <person name="MacDonald P.J.P."/>
            <person name="McCowen C."/>
            <person name="Montmayeur A."/>
            <person name="Murphy C."/>
            <person name="Neiman D."/>
            <person name="Pearson M."/>
            <person name="Priest M."/>
            <person name="Roberts A."/>
            <person name="Saif S."/>
            <person name="Shea T."/>
            <person name="Sisk P."/>
            <person name="Stolte C."/>
            <person name="Sykes S."/>
            <person name="Wortman J."/>
            <person name="Nusbaum C."/>
            <person name="Birren B."/>
        </authorList>
    </citation>
    <scope>NUCLEOTIDE SEQUENCE [LARGE SCALE GENOMIC DNA]</scope>
    <source>
        <strain evidence="8">H-22</strain>
    </source>
</reference>
<evidence type="ECO:0000256" key="2">
    <source>
        <dbReference type="ARBA" id="ARBA00011888"/>
    </source>
</evidence>
<comment type="similarity">
    <text evidence="1">Belongs to the PNP/UDP phosphorylase family.</text>
</comment>
<accession>A0A0E2E450</accession>
<feature type="domain" description="Nucleoside phosphorylase" evidence="7">
    <location>
        <begin position="16"/>
        <end position="225"/>
    </location>
</feature>
<proteinExistence type="inferred from homology"/>
<dbReference type="GO" id="GO:0004850">
    <property type="term" value="F:uridine phosphorylase activity"/>
    <property type="evidence" value="ECO:0007669"/>
    <property type="project" value="UniProtKB-EC"/>
</dbReference>
<dbReference type="PANTHER" id="PTHR43691:SF11">
    <property type="entry name" value="FI09636P-RELATED"/>
    <property type="match status" value="1"/>
</dbReference>
<evidence type="ECO:0000256" key="5">
    <source>
        <dbReference type="ARBA" id="ARBA00022679"/>
    </source>
</evidence>
<keyword evidence="4" id="KW-0328">Glycosyltransferase</keyword>
<dbReference type="AlphaFoldDB" id="A0A0E2E450"/>
<dbReference type="PANTHER" id="PTHR43691">
    <property type="entry name" value="URIDINE PHOSPHORYLASE"/>
    <property type="match status" value="1"/>
</dbReference>
<evidence type="ECO:0000259" key="7">
    <source>
        <dbReference type="Pfam" id="PF01048"/>
    </source>
</evidence>
<dbReference type="CDD" id="cd09006">
    <property type="entry name" value="PNP_EcPNPI-like"/>
    <property type="match status" value="1"/>
</dbReference>
<dbReference type="HOGENOM" id="CLU_068457_2_0_12"/>
<dbReference type="EMBL" id="AGDV01000020">
    <property type="protein sequence ID" value="EMB31493.1"/>
    <property type="molecule type" value="Genomic_DNA"/>
</dbReference>
<name>A0A0E2E450_TREDN</name>
<comment type="caution">
    <text evidence="8">The sequence shown here is derived from an EMBL/GenBank/DDBJ whole genome shotgun (WGS) entry which is preliminary data.</text>
</comment>
<protein>
    <recommendedName>
        <fullName evidence="3">Uridine phosphorylase</fullName>
        <ecNumber evidence="2">2.4.2.3</ecNumber>
    </recommendedName>
</protein>
<dbReference type="GO" id="GO:0004731">
    <property type="term" value="F:purine-nucleoside phosphorylase activity"/>
    <property type="evidence" value="ECO:0007669"/>
    <property type="project" value="InterPro"/>
</dbReference>
<dbReference type="EC" id="2.4.2.3" evidence="2"/>
<dbReference type="RefSeq" id="WP_002666027.1">
    <property type="nucleotide sequence ID" value="NZ_CM001795.1"/>
</dbReference>
<dbReference type="GO" id="GO:0006152">
    <property type="term" value="P:purine nucleoside catabolic process"/>
    <property type="evidence" value="ECO:0007669"/>
    <property type="project" value="TreeGrafter"/>
</dbReference>
<dbReference type="PATRIC" id="fig|999432.5.peg.1943"/>
<evidence type="ECO:0000256" key="6">
    <source>
        <dbReference type="ARBA" id="ARBA00048447"/>
    </source>
</evidence>
<evidence type="ECO:0000256" key="4">
    <source>
        <dbReference type="ARBA" id="ARBA00022676"/>
    </source>
</evidence>
<gene>
    <name evidence="8" type="ORF">HMPREF9726_01873</name>
</gene>
<comment type="catalytic activity">
    <reaction evidence="6">
        <text>uridine + phosphate = alpha-D-ribose 1-phosphate + uracil</text>
        <dbReference type="Rhea" id="RHEA:24388"/>
        <dbReference type="ChEBI" id="CHEBI:16704"/>
        <dbReference type="ChEBI" id="CHEBI:17568"/>
        <dbReference type="ChEBI" id="CHEBI:43474"/>
        <dbReference type="ChEBI" id="CHEBI:57720"/>
        <dbReference type="EC" id="2.4.2.3"/>
    </reaction>
</comment>
<evidence type="ECO:0000313" key="8">
    <source>
        <dbReference type="EMBL" id="EMB31493.1"/>
    </source>
</evidence>
<dbReference type="Proteomes" id="UP000011705">
    <property type="component" value="Chromosome"/>
</dbReference>
<organism evidence="8">
    <name type="scientific">Treponema denticola H-22</name>
    <dbReference type="NCBI Taxonomy" id="999432"/>
    <lineage>
        <taxon>Bacteria</taxon>
        <taxon>Pseudomonadati</taxon>
        <taxon>Spirochaetota</taxon>
        <taxon>Spirochaetia</taxon>
        <taxon>Spirochaetales</taxon>
        <taxon>Treponemataceae</taxon>
        <taxon>Treponema</taxon>
    </lineage>
</organism>
<dbReference type="InterPro" id="IPR035994">
    <property type="entry name" value="Nucleoside_phosphorylase_sf"/>
</dbReference>
<dbReference type="NCBIfam" id="NF004489">
    <property type="entry name" value="PRK05819.1"/>
    <property type="match status" value="1"/>
</dbReference>
<dbReference type="InterPro" id="IPR018016">
    <property type="entry name" value="Nucleoside_phosphorylase_CS"/>
</dbReference>
<dbReference type="InterPro" id="IPR000845">
    <property type="entry name" value="Nucleoside_phosphorylase_d"/>
</dbReference>
<dbReference type="GO" id="GO:0005829">
    <property type="term" value="C:cytosol"/>
    <property type="evidence" value="ECO:0007669"/>
    <property type="project" value="TreeGrafter"/>
</dbReference>
<evidence type="ECO:0000256" key="3">
    <source>
        <dbReference type="ARBA" id="ARBA00021980"/>
    </source>
</evidence>
<dbReference type="Pfam" id="PF01048">
    <property type="entry name" value="PNP_UDP_1"/>
    <property type="match status" value="1"/>
</dbReference>
<dbReference type="NCBIfam" id="TIGR00107">
    <property type="entry name" value="deoD"/>
    <property type="match status" value="1"/>
</dbReference>
<dbReference type="InterPro" id="IPR004402">
    <property type="entry name" value="DeoD-type"/>
</dbReference>
<sequence length="233" mass="25582">MSVHIAAKQGEIADKILLPGDPLRAEFVANNFLENPQCYNKVRGMLGFTGTYKGVRVSVQGTGMGQPSFSIYANELFNEYGVQRAIRIGTAGALQKDMGLRDVVLAMAASTDSGINTHRFRGCHYAPTADWSLLKNAYDHAQKMGIKPLVGSIASSDVFYDDLETWKMWAAYGVLAVEMEAAELYTLAAKYKRQALAVLTISDNVVTHEQTSAEERQTTFKTMMEIALEAIIA</sequence>
<dbReference type="PROSITE" id="PS01232">
    <property type="entry name" value="PNP_UDP_1"/>
    <property type="match status" value="1"/>
</dbReference>
<keyword evidence="5" id="KW-0808">Transferase</keyword>
<dbReference type="Gene3D" id="3.40.50.1580">
    <property type="entry name" value="Nucleoside phosphorylase domain"/>
    <property type="match status" value="1"/>
</dbReference>
<dbReference type="HAMAP" id="MF_01627">
    <property type="entry name" value="Pur_nucleosid_phosp"/>
    <property type="match status" value="1"/>
</dbReference>
<evidence type="ECO:0000256" key="1">
    <source>
        <dbReference type="ARBA" id="ARBA00010456"/>
    </source>
</evidence>
<dbReference type="SUPFAM" id="SSF53167">
    <property type="entry name" value="Purine and uridine phosphorylases"/>
    <property type="match status" value="1"/>
</dbReference>